<dbReference type="InterPro" id="IPR025504">
    <property type="entry name" value="GLUCM_C"/>
</dbReference>
<dbReference type="Gene3D" id="3.90.1640.20">
    <property type="entry name" value="TON_0340"/>
    <property type="match status" value="1"/>
</dbReference>
<protein>
    <recommendedName>
        <fullName evidence="1">D-glutamate cyclase-like C-terminal domain-containing protein</fullName>
    </recommendedName>
</protein>
<gene>
    <name evidence="2" type="ORF">SDC9_90463</name>
</gene>
<reference evidence="2" key="1">
    <citation type="submission" date="2019-08" db="EMBL/GenBank/DDBJ databases">
        <authorList>
            <person name="Kucharzyk K."/>
            <person name="Murdoch R.W."/>
            <person name="Higgins S."/>
            <person name="Loffler F."/>
        </authorList>
    </citation>
    <scope>NUCLEOTIDE SEQUENCE</scope>
</reference>
<dbReference type="Pfam" id="PF14336">
    <property type="entry name" value="GLUCM-like_C"/>
    <property type="match status" value="1"/>
</dbReference>
<organism evidence="2">
    <name type="scientific">bioreactor metagenome</name>
    <dbReference type="NCBI Taxonomy" id="1076179"/>
    <lineage>
        <taxon>unclassified sequences</taxon>
        <taxon>metagenomes</taxon>
        <taxon>ecological metagenomes</taxon>
    </lineage>
</organism>
<accession>A0A644ZSQ6</accession>
<dbReference type="AlphaFoldDB" id="A0A644ZSQ6"/>
<evidence type="ECO:0000313" key="2">
    <source>
        <dbReference type="EMBL" id="MPM43786.1"/>
    </source>
</evidence>
<name>A0A644ZSQ6_9ZZZZ</name>
<evidence type="ECO:0000259" key="1">
    <source>
        <dbReference type="Pfam" id="PF14336"/>
    </source>
</evidence>
<feature type="domain" description="D-glutamate cyclase-like C-terminal" evidence="1">
    <location>
        <begin position="7"/>
        <end position="278"/>
    </location>
</feature>
<comment type="caution">
    <text evidence="2">The sequence shown here is derived from an EMBL/GenBank/DDBJ whole genome shotgun (WGS) entry which is preliminary data.</text>
</comment>
<proteinExistence type="predicted"/>
<dbReference type="EMBL" id="VSSQ01010234">
    <property type="protein sequence ID" value="MPM43786.1"/>
    <property type="molecule type" value="Genomic_DNA"/>
</dbReference>
<dbReference type="PANTHER" id="PTHR32022">
    <property type="entry name" value="D-GLUTAMATE CYCLASE, MITOCHONDRIAL"/>
    <property type="match status" value="1"/>
</dbReference>
<sequence length="296" mass="30596">MNFHTQLRALLSRDATGRGLAQAAPGPDFDALTDTLLAAKRAVILTGFPVDCGGCFCGETDGPGGAANLAHALLAMGCAVTLLTDSVSLPQVRAAADCLASGAEVICLPEEGTEAFAEPLLAQLRPTHFVTIERPGKGADGHFHNMRGGVIDSMVTDTDFLLPLARRLGTVTIAVGDGGNELGMGALRTVIEAHVPHGVKLAAVETADFTLVSGVSNWWGWGVEALLSAATGRWLLPSPEEEFYLLSAVVEAGGVDGCTHEAALSVDTQSLSVHQHLLCRIGDALSEALLPGVSAV</sequence>
<dbReference type="PANTHER" id="PTHR32022:SF10">
    <property type="entry name" value="D-GLUTAMATE CYCLASE, MITOCHONDRIAL"/>
    <property type="match status" value="1"/>
</dbReference>